<dbReference type="CDD" id="cd04012">
    <property type="entry name" value="C2A_PI3K_class_II"/>
    <property type="match status" value="1"/>
</dbReference>
<keyword evidence="5" id="KW-0443">Lipid metabolism</keyword>
<dbReference type="GO" id="GO:0035005">
    <property type="term" value="F:1-phosphatidylinositol-4-phosphate 3-kinase activity"/>
    <property type="evidence" value="ECO:0007669"/>
    <property type="project" value="UniProtKB-EC"/>
</dbReference>
<dbReference type="InterPro" id="IPR011009">
    <property type="entry name" value="Kinase-like_dom_sf"/>
</dbReference>
<feature type="region of interest" description="Disordered" evidence="9">
    <location>
        <begin position="38"/>
        <end position="110"/>
    </location>
</feature>
<dbReference type="InterPro" id="IPR000008">
    <property type="entry name" value="C2_dom"/>
</dbReference>
<dbReference type="EMBL" id="LRGB01002101">
    <property type="protein sequence ID" value="KZS09188.1"/>
    <property type="molecule type" value="Genomic_DNA"/>
</dbReference>
<dbReference type="SMART" id="SM00145">
    <property type="entry name" value="PI3Ka"/>
    <property type="match status" value="1"/>
</dbReference>
<dbReference type="Pfam" id="PF00454">
    <property type="entry name" value="PI3_PI4_kinase"/>
    <property type="match status" value="1"/>
</dbReference>
<dbReference type="GO" id="GO:0016303">
    <property type="term" value="F:1-phosphatidylinositol-3-kinase activity"/>
    <property type="evidence" value="ECO:0007669"/>
    <property type="project" value="UniProtKB-EC"/>
</dbReference>
<dbReference type="Pfam" id="PF00794">
    <property type="entry name" value="PI3K_rbd"/>
    <property type="match status" value="1"/>
</dbReference>
<evidence type="ECO:0000256" key="7">
    <source>
        <dbReference type="ARBA" id="ARBA00029297"/>
    </source>
</evidence>
<evidence type="ECO:0000256" key="2">
    <source>
        <dbReference type="ARBA" id="ARBA00022741"/>
    </source>
</evidence>
<dbReference type="PANTHER" id="PTHR10048:SF14">
    <property type="entry name" value="LD28067P"/>
    <property type="match status" value="1"/>
</dbReference>
<gene>
    <name evidence="16" type="ORF">APZ42_026664</name>
</gene>
<dbReference type="SUPFAM" id="SSF56112">
    <property type="entry name" value="Protein kinase-like (PK-like)"/>
    <property type="match status" value="1"/>
</dbReference>
<dbReference type="PROSITE" id="PS51547">
    <property type="entry name" value="C2_PI3K"/>
    <property type="match status" value="1"/>
</dbReference>
<dbReference type="SMART" id="SM00239">
    <property type="entry name" value="C2"/>
    <property type="match status" value="1"/>
</dbReference>
<feature type="domain" description="PI3K-RBD" evidence="14">
    <location>
        <begin position="389"/>
        <end position="476"/>
    </location>
</feature>
<dbReference type="InterPro" id="IPR029071">
    <property type="entry name" value="Ubiquitin-like_domsf"/>
</dbReference>
<evidence type="ECO:0000256" key="1">
    <source>
        <dbReference type="ARBA" id="ARBA00022679"/>
    </source>
</evidence>
<comment type="catalytic activity">
    <reaction evidence="7">
        <text>a 1,2-diacyl-sn-glycero-3-phospho-(1D-myo-inositol 4-phosphate) + ATP = a 1,2-diacyl-sn-glycero-3-phospho-(1D-myo-inositol-3,4-bisphosphate) + ADP + H(+)</text>
        <dbReference type="Rhea" id="RHEA:18373"/>
        <dbReference type="ChEBI" id="CHEBI:15378"/>
        <dbReference type="ChEBI" id="CHEBI:30616"/>
        <dbReference type="ChEBI" id="CHEBI:57658"/>
        <dbReference type="ChEBI" id="CHEBI:58178"/>
        <dbReference type="ChEBI" id="CHEBI:456216"/>
        <dbReference type="EC" id="2.7.1.154"/>
    </reaction>
    <physiologicalReaction direction="left-to-right" evidence="7">
        <dbReference type="Rhea" id="RHEA:18374"/>
    </physiologicalReaction>
</comment>
<dbReference type="InterPro" id="IPR002420">
    <property type="entry name" value="PI3K-type_C2_dom"/>
</dbReference>
<dbReference type="FunFam" id="1.10.1070.11:FF:000003">
    <property type="entry name" value="Phosphatidylinositol 4-phosphate 3-kinase C2 domain-containing subunit beta"/>
    <property type="match status" value="1"/>
</dbReference>
<dbReference type="PANTHER" id="PTHR10048">
    <property type="entry name" value="PHOSPHATIDYLINOSITOL KINASE"/>
    <property type="match status" value="1"/>
</dbReference>
<feature type="domain" description="PIK helical" evidence="13">
    <location>
        <begin position="830"/>
        <end position="1019"/>
    </location>
</feature>
<dbReference type="InterPro" id="IPR035892">
    <property type="entry name" value="C2_domain_sf"/>
</dbReference>
<dbReference type="SMART" id="SM00312">
    <property type="entry name" value="PX"/>
    <property type="match status" value="1"/>
</dbReference>
<dbReference type="GO" id="GO:0043491">
    <property type="term" value="P:phosphatidylinositol 3-kinase/protein kinase B signal transduction"/>
    <property type="evidence" value="ECO:0007669"/>
    <property type="project" value="TreeGrafter"/>
</dbReference>
<dbReference type="SUPFAM" id="SSF48371">
    <property type="entry name" value="ARM repeat"/>
    <property type="match status" value="1"/>
</dbReference>
<dbReference type="PROSITE" id="PS50004">
    <property type="entry name" value="C2"/>
    <property type="match status" value="1"/>
</dbReference>
<comment type="caution">
    <text evidence="16">The sequence shown here is derived from an EMBL/GenBank/DDBJ whole genome shotgun (WGS) entry which is preliminary data.</text>
</comment>
<dbReference type="InterPro" id="IPR015433">
    <property type="entry name" value="PI3/4_kinase"/>
</dbReference>
<dbReference type="CDD" id="cd05166">
    <property type="entry name" value="PI3Kc_II"/>
    <property type="match status" value="1"/>
</dbReference>
<feature type="domain" description="C2 PI3K-type" evidence="15">
    <location>
        <begin position="646"/>
        <end position="820"/>
    </location>
</feature>
<comment type="catalytic activity">
    <reaction evidence="6">
        <text>a 1,2-diacyl-sn-glycero-3-phospho-(1D-myo-inositol) + ATP = a 1,2-diacyl-sn-glycero-3-phospho-(1D-myo-inositol-3-phosphate) + ADP + H(+)</text>
        <dbReference type="Rhea" id="RHEA:12709"/>
        <dbReference type="ChEBI" id="CHEBI:15378"/>
        <dbReference type="ChEBI" id="CHEBI:30616"/>
        <dbReference type="ChEBI" id="CHEBI:57880"/>
        <dbReference type="ChEBI" id="CHEBI:58088"/>
        <dbReference type="ChEBI" id="CHEBI:456216"/>
        <dbReference type="EC" id="2.7.1.137"/>
    </reaction>
    <physiologicalReaction direction="left-to-right" evidence="6">
        <dbReference type="Rhea" id="RHEA:12710"/>
    </physiologicalReaction>
</comment>
<dbReference type="Gene3D" id="1.10.1070.11">
    <property type="entry name" value="Phosphatidylinositol 3-/4-kinase, catalytic domain"/>
    <property type="match status" value="1"/>
</dbReference>
<dbReference type="Gene3D" id="3.10.20.90">
    <property type="entry name" value="Phosphatidylinositol 3-kinase Catalytic Subunit, Chain A, domain 1"/>
    <property type="match status" value="1"/>
</dbReference>
<dbReference type="OrthoDB" id="67688at2759"/>
<keyword evidence="17" id="KW-1185">Reference proteome</keyword>
<evidence type="ECO:0000259" key="14">
    <source>
        <dbReference type="PROSITE" id="PS51546"/>
    </source>
</evidence>
<dbReference type="InterPro" id="IPR036940">
    <property type="entry name" value="PI3/4_kinase_cat_sf"/>
</dbReference>
<dbReference type="Pfam" id="PF00792">
    <property type="entry name" value="PI3K_C2"/>
    <property type="match status" value="1"/>
</dbReference>
<dbReference type="GO" id="GO:0016477">
    <property type="term" value="P:cell migration"/>
    <property type="evidence" value="ECO:0007669"/>
    <property type="project" value="TreeGrafter"/>
</dbReference>
<evidence type="ECO:0000259" key="10">
    <source>
        <dbReference type="PROSITE" id="PS50004"/>
    </source>
</evidence>
<dbReference type="InterPro" id="IPR001683">
    <property type="entry name" value="PX_dom"/>
</dbReference>
<dbReference type="PROSITE" id="PS51545">
    <property type="entry name" value="PIK_HELICAL"/>
    <property type="match status" value="1"/>
</dbReference>
<dbReference type="SMART" id="SM00144">
    <property type="entry name" value="PI3K_rbd"/>
    <property type="match status" value="1"/>
</dbReference>
<feature type="domain" description="C2" evidence="10">
    <location>
        <begin position="1555"/>
        <end position="1682"/>
    </location>
</feature>
<dbReference type="FunFam" id="3.30.1010.10:FF:000001">
    <property type="entry name" value="Phosphatidylinositol 4-phosphate 3-kinase C2 domain-containing subunit beta"/>
    <property type="match status" value="1"/>
</dbReference>
<evidence type="ECO:0000256" key="9">
    <source>
        <dbReference type="SAM" id="MobiDB-lite"/>
    </source>
</evidence>
<keyword evidence="4" id="KW-0067">ATP-binding</keyword>
<dbReference type="SUPFAM" id="SSF54236">
    <property type="entry name" value="Ubiquitin-like"/>
    <property type="match status" value="1"/>
</dbReference>
<protein>
    <submittedName>
        <fullName evidence="16">Phosphatidylinositol-4-phosphate 3-kinase C2 domain-containing subunit beta</fullName>
    </submittedName>
</protein>
<feature type="compositionally biased region" description="Low complexity" evidence="9">
    <location>
        <begin position="65"/>
        <end position="81"/>
    </location>
</feature>
<evidence type="ECO:0000259" key="15">
    <source>
        <dbReference type="PROSITE" id="PS51547"/>
    </source>
</evidence>
<dbReference type="CDD" id="cd08381">
    <property type="entry name" value="C2B_PI3K_class_II"/>
    <property type="match status" value="1"/>
</dbReference>
<accession>A0A164S2Q8</accession>
<dbReference type="Gene3D" id="2.60.40.150">
    <property type="entry name" value="C2 domain"/>
    <property type="match status" value="2"/>
</dbReference>
<dbReference type="Gene3D" id="1.25.40.70">
    <property type="entry name" value="Phosphatidylinositol 3-kinase, accessory domain (PIK)"/>
    <property type="match status" value="1"/>
</dbReference>
<dbReference type="PROSITE" id="PS50290">
    <property type="entry name" value="PI3_4_KINASE_3"/>
    <property type="match status" value="1"/>
</dbReference>
<evidence type="ECO:0000256" key="6">
    <source>
        <dbReference type="ARBA" id="ARBA00023985"/>
    </source>
</evidence>
<keyword evidence="3 16" id="KW-0418">Kinase</keyword>
<reference evidence="16 17" key="1">
    <citation type="submission" date="2016-03" db="EMBL/GenBank/DDBJ databases">
        <title>EvidentialGene: Evidence-directed Construction of Genes on Genomes.</title>
        <authorList>
            <person name="Gilbert D.G."/>
            <person name="Choi J.-H."/>
            <person name="Mockaitis K."/>
            <person name="Colbourne J."/>
            <person name="Pfrender M."/>
        </authorList>
    </citation>
    <scope>NUCLEOTIDE SEQUENCE [LARGE SCALE GENOMIC DNA]</scope>
    <source>
        <strain evidence="16 17">Xinb3</strain>
        <tissue evidence="16">Complete organism</tissue>
    </source>
</reference>
<evidence type="ECO:0000259" key="12">
    <source>
        <dbReference type="PROSITE" id="PS50290"/>
    </source>
</evidence>
<dbReference type="InterPro" id="IPR016024">
    <property type="entry name" value="ARM-type_fold"/>
</dbReference>
<evidence type="ECO:0000256" key="3">
    <source>
        <dbReference type="ARBA" id="ARBA00022777"/>
    </source>
</evidence>
<dbReference type="SMART" id="SM00146">
    <property type="entry name" value="PI3Kc"/>
    <property type="match status" value="1"/>
</dbReference>
<keyword evidence="1" id="KW-0808">Transferase</keyword>
<feature type="domain" description="PI3K/PI4K catalytic" evidence="12">
    <location>
        <begin position="1091"/>
        <end position="1371"/>
    </location>
</feature>
<dbReference type="Gene3D" id="3.30.1010.10">
    <property type="entry name" value="Phosphatidylinositol 3-kinase Catalytic Subunit, Chain A, domain 4"/>
    <property type="match status" value="1"/>
</dbReference>
<evidence type="ECO:0000313" key="17">
    <source>
        <dbReference type="Proteomes" id="UP000076858"/>
    </source>
</evidence>
<comment type="similarity">
    <text evidence="8">Belongs to the PI3/PI4-kinase family.</text>
</comment>
<dbReference type="FunFam" id="1.25.40.70:FF:000014">
    <property type="entry name" value="Phosphatidylinositol-4-phosphate 3-kinase C2 domain-containing subunit beta"/>
    <property type="match status" value="1"/>
</dbReference>
<dbReference type="FunFam" id="2.60.40.150:FF:000315">
    <property type="entry name" value="Phosphatidylinositol 4-phosphate 3-kinase C2 domain-containing subunit beta"/>
    <property type="match status" value="1"/>
</dbReference>
<dbReference type="GO" id="GO:0035091">
    <property type="term" value="F:phosphatidylinositol binding"/>
    <property type="evidence" value="ECO:0007669"/>
    <property type="project" value="InterPro"/>
</dbReference>
<dbReference type="SMART" id="SM00142">
    <property type="entry name" value="PI3K_C2"/>
    <property type="match status" value="1"/>
</dbReference>
<dbReference type="GO" id="GO:0005524">
    <property type="term" value="F:ATP binding"/>
    <property type="evidence" value="ECO:0007669"/>
    <property type="project" value="UniProtKB-KW"/>
</dbReference>
<dbReference type="STRING" id="35525.A0A164S2Q8"/>
<dbReference type="GO" id="GO:0005942">
    <property type="term" value="C:phosphatidylinositol 3-kinase complex"/>
    <property type="evidence" value="ECO:0007669"/>
    <property type="project" value="TreeGrafter"/>
</dbReference>
<dbReference type="Pfam" id="PF00787">
    <property type="entry name" value="PX"/>
    <property type="match status" value="1"/>
</dbReference>
<dbReference type="SUPFAM" id="SSF64268">
    <property type="entry name" value="PX domain"/>
    <property type="match status" value="1"/>
</dbReference>
<dbReference type="GO" id="GO:0048015">
    <property type="term" value="P:phosphatidylinositol-mediated signaling"/>
    <property type="evidence" value="ECO:0007669"/>
    <property type="project" value="TreeGrafter"/>
</dbReference>
<dbReference type="SUPFAM" id="SSF49562">
    <property type="entry name" value="C2 domain (Calcium/lipid-binding domain, CaLB)"/>
    <property type="match status" value="2"/>
</dbReference>
<evidence type="ECO:0000313" key="16">
    <source>
        <dbReference type="EMBL" id="KZS09188.1"/>
    </source>
</evidence>
<name>A0A164S2Q8_9CRUS</name>
<evidence type="ECO:0000256" key="4">
    <source>
        <dbReference type="ARBA" id="ARBA00022840"/>
    </source>
</evidence>
<dbReference type="Gene3D" id="3.30.1520.10">
    <property type="entry name" value="Phox-like domain"/>
    <property type="match status" value="1"/>
</dbReference>
<dbReference type="GO" id="GO:0005737">
    <property type="term" value="C:cytoplasm"/>
    <property type="evidence" value="ECO:0007669"/>
    <property type="project" value="TreeGrafter"/>
</dbReference>
<evidence type="ECO:0000256" key="8">
    <source>
        <dbReference type="PROSITE-ProRule" id="PRU00880"/>
    </source>
</evidence>
<dbReference type="InterPro" id="IPR042236">
    <property type="entry name" value="PI3K_accessory_sf"/>
</dbReference>
<organism evidence="16 17">
    <name type="scientific">Daphnia magna</name>
    <dbReference type="NCBI Taxonomy" id="35525"/>
    <lineage>
        <taxon>Eukaryota</taxon>
        <taxon>Metazoa</taxon>
        <taxon>Ecdysozoa</taxon>
        <taxon>Arthropoda</taxon>
        <taxon>Crustacea</taxon>
        <taxon>Branchiopoda</taxon>
        <taxon>Diplostraca</taxon>
        <taxon>Cladocera</taxon>
        <taxon>Anomopoda</taxon>
        <taxon>Daphniidae</taxon>
        <taxon>Daphnia</taxon>
    </lineage>
</organism>
<dbReference type="FunFam" id="3.30.1520.10:FF:000006">
    <property type="entry name" value="Phosphatidylinositol 4-phosphate 3-kinase C2 domain-containing subunit alpha"/>
    <property type="match status" value="1"/>
</dbReference>
<sequence>MDSCHKLPIDEAERRFQLDLEKAKALSLETAALDKFRQEKLKESATVPRTSREPSPVYATVGAKSVSSSRSPSMESSSPRVQIKPRPRPGGSNSQSLGLVPPPIPRRQLSQSPISNDLINLMSPVRATSSDPEDSFLFQELDLAFPNLNGPPNRSSRHAVFIPNNRTSFQNMPPHLIKPLPTSPILPPPVPPTPKLNTVTRGPVSFDESILNRNLIDLAVESTHPRYSILRAFDPLLNSNPLPEQSVTPVACSTSSTEKNKTDDFFLDQDYDPFDYFLGLSQRSFEDPSTVHASSIPETIYEVLTKEQSPVKPATTSNKRQSIVPPAHKNKDTSLKVIVTGVDTGAGDLGLVTFVNLVREVRTRFRYDETETNAGYVTSPMVASSYTESISVKLAVHLSMDHPIINFTCDISSQVNHVISHVVCELGATSQLKPEEYALKVWGMAEFLLPNSCLCDYEYVHHCIKLEKDVLLCLLHVDEVPKPLLRTAEDDIKDVQIQVEDLLSRQPADALTHASIAVLIDTIHGEIDRLLANVSQTQPKGLLQSVKALCSLLGCIETIDLTMALDNIVFTCNNSNTKGSNRAEIVGEDGPYSMVVLPGQNRLRTNCLELIVAIRKLMSAYTYAFRVNFALPPAPGSVKIYESSGVLDCVGFRVGALHRLESTWNFDTYEVRIELLHGVTSVGRSQLVFGTASSRSAVFFPNRIVFDEVISFSSVAICTLPRESRLVLTVYGRRKRADGDPGNGSEAEHVELGWTAQNFFRYGDPNWTLEQGNRLLPLWPPASDKRSGYVPTAGRHPRGHLTPLLSIEMPDLDDADIQFPQVDPIPIGELRDFSALDDNTQRSLMDIIQSGSFAKMDLYQRELLWEKRHYLTEEPAALTKVLQVAQSWDWESLSDLYGLLQSWKALTPLEALQLLLPCFPDIEVRRYAVEWLRPILSDELVDYLPQLVEALKLEPFDHSPLMVFLLERSLSSPQVAHSLYWLLVQQLPGPSPQNSDFAEAYFEGADPRYSGRLQLLLRSVLATCGAALRHRFLSEQMLVQQLDSCADVVKSTKESQRLSTLLRELEPIHFSLGNNPTSLPIGPSLQVNGLEVRQCSYFPSNTLPLKLAFHSAEPEVNENSLVSAMYKVGDDLRQDMLTLQMVRIMDKLWRKDGLDLKMVTFSCVPTGPRRGFVELVTGAETLRRIQIEHGLTGSFKDRPIADWLAKHNPSPLEYERAVHNFTASCAGYSVATYVFGVCDRHNDNIMVKSTGHLFHIDFGKFLGDAQMFGNFKRDRTPFVLTSDMAYVINGGDKPSQKFQHFVDLCCQAFNIVRQHSNSLLHLLALMATSNIPGVNADAISFVQKALLPDKSKAEAAAVFSRMIEDSLRSWFTQFNFFLHNLAQLRFHGDHNDDRLLSFVPKTFTLATDGRIIEARVVGFQKRYDSEKYYVFIVSLRREKQSENMYLFRTHREFSELHQKLCLRFPLVSSRILSLSKGVYLGRSSVKAVAEKRRTELDQFLTSLFQLAPEICHCDLIYTFFHPLLRDQDEEANVYVTKWRNKSSSSRSVSNANGHVQGELKLSIQYTRGELHVMIQHGRGLVGGNAATSVNNAAAELPCPYVKTYLLPDMHKITKRKTRVIRRNIHPTFMEMLVYRMPLESIQKRLLQVSVWSYDRVQENQFLGAVNIPLESLSLTEEHVAWYPLGHLHM</sequence>
<dbReference type="Pfam" id="PF00168">
    <property type="entry name" value="C2"/>
    <property type="match status" value="1"/>
</dbReference>
<dbReference type="PROSITE" id="PS50195">
    <property type="entry name" value="PX"/>
    <property type="match status" value="1"/>
</dbReference>
<evidence type="ECO:0000259" key="11">
    <source>
        <dbReference type="PROSITE" id="PS50195"/>
    </source>
</evidence>
<dbReference type="InterPro" id="IPR036871">
    <property type="entry name" value="PX_dom_sf"/>
</dbReference>
<dbReference type="Pfam" id="PF00613">
    <property type="entry name" value="PI3Ka"/>
    <property type="match status" value="1"/>
</dbReference>
<proteinExistence type="inferred from homology"/>
<dbReference type="PROSITE" id="PS51546">
    <property type="entry name" value="PI3K_RBD"/>
    <property type="match status" value="1"/>
</dbReference>
<dbReference type="Proteomes" id="UP000076858">
    <property type="component" value="Unassembled WGS sequence"/>
</dbReference>
<feature type="domain" description="PX" evidence="11">
    <location>
        <begin position="1409"/>
        <end position="1527"/>
    </location>
</feature>
<dbReference type="InterPro" id="IPR000403">
    <property type="entry name" value="PI3/4_kinase_cat_dom"/>
</dbReference>
<evidence type="ECO:0000256" key="5">
    <source>
        <dbReference type="ARBA" id="ARBA00023098"/>
    </source>
</evidence>
<keyword evidence="2" id="KW-0547">Nucleotide-binding</keyword>
<dbReference type="InterPro" id="IPR001263">
    <property type="entry name" value="PI3K_accessory_dom"/>
</dbReference>
<dbReference type="GO" id="GO:0005886">
    <property type="term" value="C:plasma membrane"/>
    <property type="evidence" value="ECO:0007669"/>
    <property type="project" value="TreeGrafter"/>
</dbReference>
<evidence type="ECO:0000259" key="13">
    <source>
        <dbReference type="PROSITE" id="PS51545"/>
    </source>
</evidence>
<dbReference type="InterPro" id="IPR000341">
    <property type="entry name" value="PI3K_Ras-bd_dom"/>
</dbReference>